<dbReference type="InterPro" id="IPR001506">
    <property type="entry name" value="Peptidase_M12A"/>
</dbReference>
<comment type="caution">
    <text evidence="9">The sequence shown here is derived from an EMBL/GenBank/DDBJ whole genome shotgun (WGS) entry which is preliminary data.</text>
</comment>
<keyword evidence="1 7" id="KW-0645">Protease</keyword>
<dbReference type="GO" id="GO:0046872">
    <property type="term" value="F:metal ion binding"/>
    <property type="evidence" value="ECO:0007669"/>
    <property type="project" value="UniProtKB-KW"/>
</dbReference>
<evidence type="ECO:0000256" key="2">
    <source>
        <dbReference type="ARBA" id="ARBA00022723"/>
    </source>
</evidence>
<dbReference type="SUPFAM" id="SSF55486">
    <property type="entry name" value="Metalloproteases ('zincins'), catalytic domain"/>
    <property type="match status" value="1"/>
</dbReference>
<evidence type="ECO:0000313" key="9">
    <source>
        <dbReference type="EMBL" id="CAF3530842.1"/>
    </source>
</evidence>
<dbReference type="PROSITE" id="PS51864">
    <property type="entry name" value="ASTACIN"/>
    <property type="match status" value="1"/>
</dbReference>
<evidence type="ECO:0000259" key="8">
    <source>
        <dbReference type="PROSITE" id="PS51864"/>
    </source>
</evidence>
<evidence type="ECO:0000256" key="6">
    <source>
        <dbReference type="PROSITE-ProRule" id="PRU01211"/>
    </source>
</evidence>
<dbReference type="Gene3D" id="3.40.390.10">
    <property type="entry name" value="Collagenase (Catalytic Domain)"/>
    <property type="match status" value="2"/>
</dbReference>
<dbReference type="InterPro" id="IPR024079">
    <property type="entry name" value="MetalloPept_cat_dom_sf"/>
</dbReference>
<evidence type="ECO:0000313" key="11">
    <source>
        <dbReference type="EMBL" id="CAF3635662.1"/>
    </source>
</evidence>
<keyword evidence="2 7" id="KW-0479">Metal-binding</keyword>
<dbReference type="GO" id="GO:0004222">
    <property type="term" value="F:metalloendopeptidase activity"/>
    <property type="evidence" value="ECO:0007669"/>
    <property type="project" value="UniProtKB-UniRule"/>
</dbReference>
<dbReference type="EMBL" id="CAJOBE010000129">
    <property type="protein sequence ID" value="CAF3576367.1"/>
    <property type="molecule type" value="Genomic_DNA"/>
</dbReference>
<gene>
    <name evidence="10" type="ORF">FNK824_LOCUS2202</name>
    <name evidence="11" type="ORF">JBS370_LOCUS5520</name>
    <name evidence="9" type="ORF">OTI717_LOCUS3309</name>
</gene>
<dbReference type="PANTHER" id="PTHR10127">
    <property type="entry name" value="DISCOIDIN, CUB, EGF, LAMININ , AND ZINC METALLOPROTEASE DOMAIN CONTAINING"/>
    <property type="match status" value="1"/>
</dbReference>
<dbReference type="Proteomes" id="UP000663874">
    <property type="component" value="Unassembled WGS sequence"/>
</dbReference>
<dbReference type="Pfam" id="PF01400">
    <property type="entry name" value="Astacin"/>
    <property type="match status" value="1"/>
</dbReference>
<dbReference type="PRINTS" id="PR00480">
    <property type="entry name" value="ASTACIN"/>
</dbReference>
<keyword evidence="4 7" id="KW-0862">Zinc</keyword>
<evidence type="ECO:0000256" key="1">
    <source>
        <dbReference type="ARBA" id="ARBA00022670"/>
    </source>
</evidence>
<evidence type="ECO:0000256" key="7">
    <source>
        <dbReference type="RuleBase" id="RU361183"/>
    </source>
</evidence>
<accession>A0A818IZ98</accession>
<dbReference type="PANTHER" id="PTHR10127:SF780">
    <property type="entry name" value="METALLOENDOPEPTIDASE"/>
    <property type="match status" value="1"/>
</dbReference>
<reference evidence="9" key="1">
    <citation type="submission" date="2021-02" db="EMBL/GenBank/DDBJ databases">
        <authorList>
            <person name="Nowell W R."/>
        </authorList>
    </citation>
    <scope>NUCLEOTIDE SEQUENCE</scope>
</reference>
<dbReference type="EMBL" id="CAJOBD010000287">
    <property type="protein sequence ID" value="CAF3635662.1"/>
    <property type="molecule type" value="Genomic_DNA"/>
</dbReference>
<dbReference type="GO" id="GO:0006508">
    <property type="term" value="P:proteolysis"/>
    <property type="evidence" value="ECO:0007669"/>
    <property type="project" value="UniProtKB-KW"/>
</dbReference>
<name>A0A818IZ98_9BILA</name>
<evidence type="ECO:0000256" key="5">
    <source>
        <dbReference type="ARBA" id="ARBA00023049"/>
    </source>
</evidence>
<protein>
    <recommendedName>
        <fullName evidence="7">Metalloendopeptidase</fullName>
        <ecNumber evidence="7">3.4.24.-</ecNumber>
    </recommendedName>
</protein>
<dbReference type="EC" id="3.4.24.-" evidence="7"/>
<comment type="caution">
    <text evidence="6">Lacks conserved residue(s) required for the propagation of feature annotation.</text>
</comment>
<evidence type="ECO:0000313" key="10">
    <source>
        <dbReference type="EMBL" id="CAF3576367.1"/>
    </source>
</evidence>
<sequence length="181" mass="20574">MGVPNLFNLPNISKNNRTDINLVEGDIAIPADKNRIAFTQHGPWPNGIVPYELHGYFSASHKTMITNGMKKISELTNNCIRFVDRGSNRVWLNIYPGQGCWSYMGQEHNFDRYTASQVNMFGTAYDYASIMHYRTDAFSRNGQPTIQAIYPGYEGWDAQMGRGSDLSAQDLVKLKKYYNCP</sequence>
<feature type="domain" description="Peptidase M12A" evidence="8">
    <location>
        <begin position="105"/>
        <end position="181"/>
    </location>
</feature>
<evidence type="ECO:0000256" key="4">
    <source>
        <dbReference type="ARBA" id="ARBA00022833"/>
    </source>
</evidence>
<evidence type="ECO:0000313" key="12">
    <source>
        <dbReference type="Proteomes" id="UP000663823"/>
    </source>
</evidence>
<proteinExistence type="predicted"/>
<comment type="cofactor">
    <cofactor evidence="7">
        <name>Zn(2+)</name>
        <dbReference type="ChEBI" id="CHEBI:29105"/>
    </cofactor>
    <text evidence="7">Binds 1 zinc ion per subunit.</text>
</comment>
<organism evidence="9 12">
    <name type="scientific">Rotaria sordida</name>
    <dbReference type="NCBI Taxonomy" id="392033"/>
    <lineage>
        <taxon>Eukaryota</taxon>
        <taxon>Metazoa</taxon>
        <taxon>Spiralia</taxon>
        <taxon>Gnathifera</taxon>
        <taxon>Rotifera</taxon>
        <taxon>Eurotatoria</taxon>
        <taxon>Bdelloidea</taxon>
        <taxon>Philodinida</taxon>
        <taxon>Philodinidae</taxon>
        <taxon>Rotaria</taxon>
    </lineage>
</organism>
<dbReference type="Proteomes" id="UP000663823">
    <property type="component" value="Unassembled WGS sequence"/>
</dbReference>
<dbReference type="Proteomes" id="UP000663836">
    <property type="component" value="Unassembled WGS sequence"/>
</dbReference>
<keyword evidence="3 7" id="KW-0378">Hydrolase</keyword>
<dbReference type="EMBL" id="CAJOAX010000176">
    <property type="protein sequence ID" value="CAF3530842.1"/>
    <property type="molecule type" value="Genomic_DNA"/>
</dbReference>
<keyword evidence="5 7" id="KW-0482">Metalloprotease</keyword>
<dbReference type="AlphaFoldDB" id="A0A818IZ98"/>
<evidence type="ECO:0000256" key="3">
    <source>
        <dbReference type="ARBA" id="ARBA00022801"/>
    </source>
</evidence>